<evidence type="ECO:0000256" key="2">
    <source>
        <dbReference type="ARBA" id="ARBA00022475"/>
    </source>
</evidence>
<dbReference type="PANTHER" id="PTHR43221:SF2">
    <property type="entry name" value="PROTEASE HTPX HOMOLOG"/>
    <property type="match status" value="1"/>
</dbReference>
<protein>
    <submittedName>
        <fullName evidence="13">M48 family metallopeptidase</fullName>
    </submittedName>
</protein>
<evidence type="ECO:0000256" key="1">
    <source>
        <dbReference type="ARBA" id="ARBA00001947"/>
    </source>
</evidence>
<evidence type="ECO:0000256" key="5">
    <source>
        <dbReference type="ARBA" id="ARBA00022723"/>
    </source>
</evidence>
<dbReference type="EMBL" id="JBHUIT010000008">
    <property type="protein sequence ID" value="MFD2256379.1"/>
    <property type="molecule type" value="Genomic_DNA"/>
</dbReference>
<dbReference type="InterPro" id="IPR001915">
    <property type="entry name" value="Peptidase_M48"/>
</dbReference>
<dbReference type="Proteomes" id="UP001597375">
    <property type="component" value="Unassembled WGS sequence"/>
</dbReference>
<comment type="cofactor">
    <cofactor evidence="1">
        <name>Zn(2+)</name>
        <dbReference type="ChEBI" id="CHEBI:29105"/>
    </cofactor>
</comment>
<keyword evidence="7" id="KW-0862">Zinc</keyword>
<dbReference type="PANTHER" id="PTHR43221">
    <property type="entry name" value="PROTEASE HTPX"/>
    <property type="match status" value="1"/>
</dbReference>
<feature type="transmembrane region" description="Helical" evidence="11">
    <location>
        <begin position="164"/>
        <end position="187"/>
    </location>
</feature>
<evidence type="ECO:0000259" key="12">
    <source>
        <dbReference type="Pfam" id="PF01435"/>
    </source>
</evidence>
<evidence type="ECO:0000256" key="10">
    <source>
        <dbReference type="ARBA" id="ARBA00023136"/>
    </source>
</evidence>
<dbReference type="Pfam" id="PF01435">
    <property type="entry name" value="Peptidase_M48"/>
    <property type="match status" value="1"/>
</dbReference>
<feature type="transmembrane region" description="Helical" evidence="11">
    <location>
        <begin position="130"/>
        <end position="148"/>
    </location>
</feature>
<keyword evidence="14" id="KW-1185">Reference proteome</keyword>
<proteinExistence type="predicted"/>
<evidence type="ECO:0000313" key="14">
    <source>
        <dbReference type="Proteomes" id="UP001597375"/>
    </source>
</evidence>
<keyword evidence="10 11" id="KW-0472">Membrane</keyword>
<evidence type="ECO:0000256" key="11">
    <source>
        <dbReference type="SAM" id="Phobius"/>
    </source>
</evidence>
<evidence type="ECO:0000256" key="4">
    <source>
        <dbReference type="ARBA" id="ARBA00022692"/>
    </source>
</evidence>
<feature type="domain" description="Peptidase M48" evidence="12">
    <location>
        <begin position="47"/>
        <end position="268"/>
    </location>
</feature>
<comment type="caution">
    <text evidence="13">The sequence shown here is derived from an EMBL/GenBank/DDBJ whole genome shotgun (WGS) entry which is preliminary data.</text>
</comment>
<gene>
    <name evidence="13" type="ORF">ACFSSA_06815</name>
</gene>
<keyword evidence="3" id="KW-0645">Protease</keyword>
<sequence length="568" mass="61444">MFLGIGAVVGGVIMTGSWVKLAQLSGGGKVVAQSLGGRAVEPTTTDLQERRLLNVVEEMAISSGVPVPEVWIMDEEQGINAFAAGSDPSNAVIGVTRGTLDRLTRSELQGVIAHEFSHILNGDMKLNMRLMGWIFGLVMLSMLGRIMLESFRFMRGSRDSKGNGVVIAIVLAGLAVWLVGSVGVLFARMLQAAISRQREYLADASAVQFTRDPSGIAGALKKIGGFSEHGNISSPKAMEARHMFFAGSGFSMMMATHPPLEKRIRAIEPNWNGTMLEGKADPVHLSEFSGSMGFAGSLEQLGAAQGLDNIGESGRLNTNVGAFLREELRQDKVTSFSKKEAKSLLLGLLVAADADEKKLARRILIDHSFDAGEIEAVMSWSGELVSYTSAKKLALVDLSLSWLRKMSRSEAAEFVKASQDLIEVDGEVNLFEFMLQKVIERHVSVGLGLKPVPAMKYRNLSQLHKEMNVLLGAFGSLAGGEEAIAQAASEYHEHTGRDLRFVQSSMEDVSKALEEMDASTPLVKQQILRLCGLVATYDNVIENRELELLRATAEAIGAPIPPLVKKSM</sequence>
<dbReference type="RefSeq" id="WP_386819562.1">
    <property type="nucleotide sequence ID" value="NZ_JBHUIT010000008.1"/>
</dbReference>
<keyword evidence="8 11" id="KW-1133">Transmembrane helix</keyword>
<dbReference type="Gene3D" id="3.30.2010.10">
    <property type="entry name" value="Metalloproteases ('zincins'), catalytic domain"/>
    <property type="match status" value="1"/>
</dbReference>
<evidence type="ECO:0000313" key="13">
    <source>
        <dbReference type="EMBL" id="MFD2256379.1"/>
    </source>
</evidence>
<keyword evidence="9" id="KW-0482">Metalloprotease</keyword>
<keyword evidence="2" id="KW-1003">Cell membrane</keyword>
<evidence type="ECO:0000256" key="6">
    <source>
        <dbReference type="ARBA" id="ARBA00022801"/>
    </source>
</evidence>
<keyword evidence="4 11" id="KW-0812">Transmembrane</keyword>
<name>A0ABW5D8U2_9BACT</name>
<dbReference type="InterPro" id="IPR050083">
    <property type="entry name" value="HtpX_protease"/>
</dbReference>
<keyword evidence="6" id="KW-0378">Hydrolase</keyword>
<evidence type="ECO:0000256" key="7">
    <source>
        <dbReference type="ARBA" id="ARBA00022833"/>
    </source>
</evidence>
<evidence type="ECO:0000256" key="9">
    <source>
        <dbReference type="ARBA" id="ARBA00023049"/>
    </source>
</evidence>
<keyword evidence="5" id="KW-0479">Metal-binding</keyword>
<accession>A0ABW5D8U2</accession>
<organism evidence="13 14">
    <name type="scientific">Luteolibacter algae</name>
    <dbReference type="NCBI Taxonomy" id="454151"/>
    <lineage>
        <taxon>Bacteria</taxon>
        <taxon>Pseudomonadati</taxon>
        <taxon>Verrucomicrobiota</taxon>
        <taxon>Verrucomicrobiia</taxon>
        <taxon>Verrucomicrobiales</taxon>
        <taxon>Verrucomicrobiaceae</taxon>
        <taxon>Luteolibacter</taxon>
    </lineage>
</organism>
<reference evidence="14" key="1">
    <citation type="journal article" date="2019" name="Int. J. Syst. Evol. Microbiol.">
        <title>The Global Catalogue of Microorganisms (GCM) 10K type strain sequencing project: providing services to taxonomists for standard genome sequencing and annotation.</title>
        <authorList>
            <consortium name="The Broad Institute Genomics Platform"/>
            <consortium name="The Broad Institute Genome Sequencing Center for Infectious Disease"/>
            <person name="Wu L."/>
            <person name="Ma J."/>
        </authorList>
    </citation>
    <scope>NUCLEOTIDE SEQUENCE [LARGE SCALE GENOMIC DNA]</scope>
    <source>
        <strain evidence="14">CGMCC 4.7106</strain>
    </source>
</reference>
<dbReference type="CDD" id="cd07340">
    <property type="entry name" value="M48B_Htpx_like"/>
    <property type="match status" value="1"/>
</dbReference>
<evidence type="ECO:0000256" key="3">
    <source>
        <dbReference type="ARBA" id="ARBA00022670"/>
    </source>
</evidence>
<evidence type="ECO:0000256" key="8">
    <source>
        <dbReference type="ARBA" id="ARBA00022989"/>
    </source>
</evidence>